<dbReference type="Proteomes" id="UP000705867">
    <property type="component" value="Unassembled WGS sequence"/>
</dbReference>
<feature type="modified residue" description="4-aspartylphosphate" evidence="3">
    <location>
        <position position="53"/>
    </location>
</feature>
<name>A0A953JG68_9BACT</name>
<dbReference type="Pfam" id="PF00072">
    <property type="entry name" value="Response_reg"/>
    <property type="match status" value="1"/>
</dbReference>
<feature type="domain" description="Response regulatory" evidence="4">
    <location>
        <begin position="4"/>
        <end position="120"/>
    </location>
</feature>
<dbReference type="InterPro" id="IPR001789">
    <property type="entry name" value="Sig_transdc_resp-reg_receiver"/>
</dbReference>
<reference evidence="5" key="2">
    <citation type="submission" date="2021-08" db="EMBL/GenBank/DDBJ databases">
        <authorList>
            <person name="Dalcin Martins P."/>
        </authorList>
    </citation>
    <scope>NUCLEOTIDE SEQUENCE</scope>
    <source>
        <strain evidence="5">MAG_39</strain>
    </source>
</reference>
<dbReference type="PROSITE" id="PS50110">
    <property type="entry name" value="RESPONSE_REGULATORY"/>
    <property type="match status" value="1"/>
</dbReference>
<dbReference type="PANTHER" id="PTHR45339">
    <property type="entry name" value="HYBRID SIGNAL TRANSDUCTION HISTIDINE KINASE J"/>
    <property type="match status" value="1"/>
</dbReference>
<keyword evidence="1 3" id="KW-0597">Phosphoprotein</keyword>
<proteinExistence type="predicted"/>
<evidence type="ECO:0000256" key="3">
    <source>
        <dbReference type="PROSITE-ProRule" id="PRU00169"/>
    </source>
</evidence>
<dbReference type="AlphaFoldDB" id="A0A953JG68"/>
<dbReference type="GO" id="GO:0000160">
    <property type="term" value="P:phosphorelay signal transduction system"/>
    <property type="evidence" value="ECO:0007669"/>
    <property type="project" value="UniProtKB-KW"/>
</dbReference>
<evidence type="ECO:0000313" key="6">
    <source>
        <dbReference type="Proteomes" id="UP000705867"/>
    </source>
</evidence>
<comment type="caution">
    <text evidence="5">The sequence shown here is derived from an EMBL/GenBank/DDBJ whole genome shotgun (WGS) entry which is preliminary data.</text>
</comment>
<accession>A0A953JG68</accession>
<evidence type="ECO:0000313" key="5">
    <source>
        <dbReference type="EMBL" id="MBZ0157281.1"/>
    </source>
</evidence>
<evidence type="ECO:0000256" key="1">
    <source>
        <dbReference type="ARBA" id="ARBA00022553"/>
    </source>
</evidence>
<gene>
    <name evidence="5" type="ORF">K8I29_13855</name>
</gene>
<dbReference type="SUPFAM" id="SSF52172">
    <property type="entry name" value="CheY-like"/>
    <property type="match status" value="1"/>
</dbReference>
<dbReference type="InterPro" id="IPR011006">
    <property type="entry name" value="CheY-like_superfamily"/>
</dbReference>
<dbReference type="PANTHER" id="PTHR45339:SF1">
    <property type="entry name" value="HYBRID SIGNAL TRANSDUCTION HISTIDINE KINASE J"/>
    <property type="match status" value="1"/>
</dbReference>
<evidence type="ECO:0000259" key="4">
    <source>
        <dbReference type="PROSITE" id="PS50110"/>
    </source>
</evidence>
<sequence length="124" mass="14079">MTKRILVVEDNQKNRVLLRDLLMYHGYEVIEAENGEEGIQKARENHPDLILMDLQLPVVDGFAAAKVLKDTPETADIKIIAVTSFAMKGDREKVIESKFDDYLSKPIDTRQLPRVVKSLLGDDQ</sequence>
<reference evidence="5" key="1">
    <citation type="journal article" date="2021" name="bioRxiv">
        <title>Unraveling nitrogen, sulfur and carbon metabolic pathways and microbial community transcriptional responses to substrate deprivation and toxicity stresses in a bioreactor mimicking anoxic brackish coastal sediment conditions.</title>
        <authorList>
            <person name="Martins P.D."/>
            <person name="Echeveste M.J."/>
            <person name="Arshad A."/>
            <person name="Kurth J."/>
            <person name="Ouboter H."/>
            <person name="Jetten M.S.M."/>
            <person name="Welte C.U."/>
        </authorList>
    </citation>
    <scope>NUCLEOTIDE SEQUENCE</scope>
    <source>
        <strain evidence="5">MAG_39</strain>
    </source>
</reference>
<protein>
    <submittedName>
        <fullName evidence="5">Response regulator</fullName>
    </submittedName>
</protein>
<organism evidence="5 6">
    <name type="scientific">Candidatus Nitrobium versatile</name>
    <dbReference type="NCBI Taxonomy" id="2884831"/>
    <lineage>
        <taxon>Bacteria</taxon>
        <taxon>Pseudomonadati</taxon>
        <taxon>Nitrospirota</taxon>
        <taxon>Nitrospiria</taxon>
        <taxon>Nitrospirales</taxon>
        <taxon>Nitrospiraceae</taxon>
        <taxon>Candidatus Nitrobium</taxon>
    </lineage>
</organism>
<dbReference type="EMBL" id="JAIOIV010000110">
    <property type="protein sequence ID" value="MBZ0157281.1"/>
    <property type="molecule type" value="Genomic_DNA"/>
</dbReference>
<dbReference type="SMART" id="SM00448">
    <property type="entry name" value="REC"/>
    <property type="match status" value="1"/>
</dbReference>
<keyword evidence="2" id="KW-0902">Two-component regulatory system</keyword>
<evidence type="ECO:0000256" key="2">
    <source>
        <dbReference type="ARBA" id="ARBA00023012"/>
    </source>
</evidence>
<dbReference type="Gene3D" id="3.40.50.2300">
    <property type="match status" value="1"/>
</dbReference>
<dbReference type="CDD" id="cd17548">
    <property type="entry name" value="REC_DivK-like"/>
    <property type="match status" value="1"/>
</dbReference>